<proteinExistence type="predicted"/>
<accession>A0A1Y1V910</accession>
<reference evidence="1 2" key="1">
    <citation type="submission" date="2016-08" db="EMBL/GenBank/DDBJ databases">
        <title>Genomes of anaerobic fungi encode conserved fungal cellulosomes for biomass hydrolysis.</title>
        <authorList>
            <consortium name="DOE Joint Genome Institute"/>
            <person name="Haitjema C.H."/>
            <person name="Gilmore S.P."/>
            <person name="Henske J.K."/>
            <person name="Solomon K.V."/>
            <person name="De Groot R."/>
            <person name="Kuo A."/>
            <person name="Mondo S.J."/>
            <person name="Salamov A.A."/>
            <person name="Labutti K."/>
            <person name="Zhao Z."/>
            <person name="Chiniquy J."/>
            <person name="Barry K."/>
            <person name="Brewer H.M."/>
            <person name="Purvine S.O."/>
            <person name="Wright A.T."/>
            <person name="Boxma B."/>
            <person name="Van Alen T."/>
            <person name="Hackstein J.H."/>
            <person name="Baker S.E."/>
            <person name="Grigoriev I.V."/>
            <person name="O'Malley M.A."/>
        </authorList>
    </citation>
    <scope>NUCLEOTIDE SEQUENCE [LARGE SCALE GENOMIC DNA]</scope>
    <source>
        <strain evidence="2">finn</strain>
    </source>
</reference>
<evidence type="ECO:0000313" key="1">
    <source>
        <dbReference type="EMBL" id="ORX50268.1"/>
    </source>
</evidence>
<dbReference type="AlphaFoldDB" id="A0A1Y1V910"/>
<name>A0A1Y1V910_9FUNG</name>
<dbReference type="Proteomes" id="UP000193719">
    <property type="component" value="Unassembled WGS sequence"/>
</dbReference>
<reference evidence="1 2" key="2">
    <citation type="submission" date="2016-08" db="EMBL/GenBank/DDBJ databases">
        <title>Pervasive Adenine N6-methylation of Active Genes in Fungi.</title>
        <authorList>
            <consortium name="DOE Joint Genome Institute"/>
            <person name="Mondo S.J."/>
            <person name="Dannebaum R.O."/>
            <person name="Kuo R.C."/>
            <person name="Labutti K."/>
            <person name="Haridas S."/>
            <person name="Kuo A."/>
            <person name="Salamov A."/>
            <person name="Ahrendt S.R."/>
            <person name="Lipzen A."/>
            <person name="Sullivan W."/>
            <person name="Andreopoulos W.B."/>
            <person name="Clum A."/>
            <person name="Lindquist E."/>
            <person name="Daum C."/>
            <person name="Ramamoorthy G.K."/>
            <person name="Gryganskyi A."/>
            <person name="Culley D."/>
            <person name="Magnuson J.K."/>
            <person name="James T.Y."/>
            <person name="O'Malley M.A."/>
            <person name="Stajich J.E."/>
            <person name="Spatafora J.W."/>
            <person name="Visel A."/>
            <person name="Grigoriev I.V."/>
        </authorList>
    </citation>
    <scope>NUCLEOTIDE SEQUENCE [LARGE SCALE GENOMIC DNA]</scope>
    <source>
        <strain evidence="2">finn</strain>
    </source>
</reference>
<organism evidence="1 2">
    <name type="scientific">Piromyces finnis</name>
    <dbReference type="NCBI Taxonomy" id="1754191"/>
    <lineage>
        <taxon>Eukaryota</taxon>
        <taxon>Fungi</taxon>
        <taxon>Fungi incertae sedis</taxon>
        <taxon>Chytridiomycota</taxon>
        <taxon>Chytridiomycota incertae sedis</taxon>
        <taxon>Neocallimastigomycetes</taxon>
        <taxon>Neocallimastigales</taxon>
        <taxon>Neocallimastigaceae</taxon>
        <taxon>Piromyces</taxon>
    </lineage>
</organism>
<dbReference type="PANTHER" id="PTHR33321:SF12">
    <property type="entry name" value="PLANT BASIC SECRETORY PROTEIN (BSP) FAMILY PROTEIN"/>
    <property type="match status" value="1"/>
</dbReference>
<sequence>MTSVNYKYKLNSDKYDNNIHYIFEYRTDNDNNGTSEKALNFLPVFFELFNDPLDEFIGLSNKVFETLYPNQENSRSNDNVKKIKQITYVVRDMDGVAYTTNDFDNYTAEIHLSIGYIFDYYKHRAKNFHSIRKNNNDSSQSDSTATVTKIILKNPDGVTETTVITTTVVTTIVSKKDIPNVTLEQEAMNELRYEVRGVLSHELVHVWQFSCDGLSGNLIEGIADAVRLMVGYPAKHWVENIVPIDECNDSKNIPWDVGYDGTGFFLNWIQNNVTNTEEFKDMTFISALNKQCRYRFTNQAFKNITSHNVEDLFIYYQISLQDK</sequence>
<dbReference type="InterPro" id="IPR007541">
    <property type="entry name" value="Uncharacterised_BSP"/>
</dbReference>
<dbReference type="OrthoDB" id="891726at2759"/>
<dbReference type="Pfam" id="PF04450">
    <property type="entry name" value="BSP"/>
    <property type="match status" value="2"/>
</dbReference>
<keyword evidence="2" id="KW-1185">Reference proteome</keyword>
<dbReference type="PANTHER" id="PTHR33321">
    <property type="match status" value="1"/>
</dbReference>
<protein>
    <submittedName>
        <fullName evidence="1">BSP-domain-containing protein</fullName>
    </submittedName>
</protein>
<gene>
    <name evidence="1" type="ORF">BCR36DRAFT_352251</name>
</gene>
<evidence type="ECO:0000313" key="2">
    <source>
        <dbReference type="Proteomes" id="UP000193719"/>
    </source>
</evidence>
<comment type="caution">
    <text evidence="1">The sequence shown here is derived from an EMBL/GenBank/DDBJ whole genome shotgun (WGS) entry which is preliminary data.</text>
</comment>
<dbReference type="STRING" id="1754191.A0A1Y1V910"/>
<dbReference type="EMBL" id="MCFH01000021">
    <property type="protein sequence ID" value="ORX50268.1"/>
    <property type="molecule type" value="Genomic_DNA"/>
</dbReference>